<dbReference type="CDD" id="cd00018">
    <property type="entry name" value="AP2"/>
    <property type="match status" value="1"/>
</dbReference>
<reference evidence="11 12" key="1">
    <citation type="journal article" date="2015" name="Proc. Natl. Acad. Sci. U.S.A.">
        <title>The resurrection genome of Boea hygrometrica: A blueprint for survival of dehydration.</title>
        <authorList>
            <person name="Xiao L."/>
            <person name="Yang G."/>
            <person name="Zhang L."/>
            <person name="Yang X."/>
            <person name="Zhao S."/>
            <person name="Ji Z."/>
            <person name="Zhou Q."/>
            <person name="Hu M."/>
            <person name="Wang Y."/>
            <person name="Chen M."/>
            <person name="Xu Y."/>
            <person name="Jin H."/>
            <person name="Xiao X."/>
            <person name="Hu G."/>
            <person name="Bao F."/>
            <person name="Hu Y."/>
            <person name="Wan P."/>
            <person name="Li L."/>
            <person name="Deng X."/>
            <person name="Kuang T."/>
            <person name="Xiang C."/>
            <person name="Zhu J.K."/>
            <person name="Oliver M.J."/>
            <person name="He Y."/>
        </authorList>
    </citation>
    <scope>NUCLEOTIDE SEQUENCE [LARGE SCALE GENOMIC DNA]</scope>
    <source>
        <strain evidence="12">cv. XS01</strain>
    </source>
</reference>
<organism evidence="11 12">
    <name type="scientific">Dorcoceras hygrometricum</name>
    <dbReference type="NCBI Taxonomy" id="472368"/>
    <lineage>
        <taxon>Eukaryota</taxon>
        <taxon>Viridiplantae</taxon>
        <taxon>Streptophyta</taxon>
        <taxon>Embryophyta</taxon>
        <taxon>Tracheophyta</taxon>
        <taxon>Spermatophyta</taxon>
        <taxon>Magnoliopsida</taxon>
        <taxon>eudicotyledons</taxon>
        <taxon>Gunneridae</taxon>
        <taxon>Pentapetalae</taxon>
        <taxon>asterids</taxon>
        <taxon>lamiids</taxon>
        <taxon>Lamiales</taxon>
        <taxon>Gesneriaceae</taxon>
        <taxon>Didymocarpoideae</taxon>
        <taxon>Trichosporeae</taxon>
        <taxon>Loxocarpinae</taxon>
        <taxon>Dorcoceras</taxon>
    </lineage>
</organism>
<feature type="compositionally biased region" description="Polar residues" evidence="9">
    <location>
        <begin position="50"/>
        <end position="72"/>
    </location>
</feature>
<dbReference type="Pfam" id="PF00847">
    <property type="entry name" value="AP2"/>
    <property type="match status" value="1"/>
</dbReference>
<comment type="subcellular location">
    <subcellularLocation>
        <location evidence="1">Nucleus</location>
    </subcellularLocation>
</comment>
<gene>
    <name evidence="11" type="ORF">F511_10994</name>
</gene>
<evidence type="ECO:0000256" key="1">
    <source>
        <dbReference type="ARBA" id="ARBA00004123"/>
    </source>
</evidence>
<dbReference type="AlphaFoldDB" id="A0A2Z7CQJ3"/>
<evidence type="ECO:0000256" key="7">
    <source>
        <dbReference type="ARBA" id="ARBA00023242"/>
    </source>
</evidence>
<name>A0A2Z7CQJ3_9LAMI</name>
<evidence type="ECO:0000256" key="9">
    <source>
        <dbReference type="SAM" id="MobiDB-lite"/>
    </source>
</evidence>
<evidence type="ECO:0000313" key="11">
    <source>
        <dbReference type="EMBL" id="KZV49043.1"/>
    </source>
</evidence>
<evidence type="ECO:0000256" key="3">
    <source>
        <dbReference type="ARBA" id="ARBA00023015"/>
    </source>
</evidence>
<dbReference type="Proteomes" id="UP000250235">
    <property type="component" value="Unassembled WGS sequence"/>
</dbReference>
<protein>
    <recommendedName>
        <fullName evidence="10">AP2/ERF domain-containing protein</fullName>
    </recommendedName>
</protein>
<dbReference type="SMART" id="SM00380">
    <property type="entry name" value="AP2"/>
    <property type="match status" value="1"/>
</dbReference>
<dbReference type="PANTHER" id="PTHR31985:SF130">
    <property type="entry name" value="ETHYLENE-RESPONSIVE TRANSCRIPTION FACTOR ERF034"/>
    <property type="match status" value="1"/>
</dbReference>
<dbReference type="GO" id="GO:0003677">
    <property type="term" value="F:DNA binding"/>
    <property type="evidence" value="ECO:0007669"/>
    <property type="project" value="UniProtKB-KW"/>
</dbReference>
<dbReference type="GO" id="GO:0006952">
    <property type="term" value="P:defense response"/>
    <property type="evidence" value="ECO:0007669"/>
    <property type="project" value="UniProtKB-KW"/>
</dbReference>
<feature type="domain" description="AP2/ERF" evidence="10">
    <location>
        <begin position="92"/>
        <end position="149"/>
    </location>
</feature>
<evidence type="ECO:0000313" key="12">
    <source>
        <dbReference type="Proteomes" id="UP000250235"/>
    </source>
</evidence>
<accession>A0A2Z7CQJ3</accession>
<proteinExistence type="inferred from homology"/>
<keyword evidence="5" id="KW-0010">Activator</keyword>
<evidence type="ECO:0000256" key="2">
    <source>
        <dbReference type="ARBA" id="ARBA00022821"/>
    </source>
</evidence>
<keyword evidence="3" id="KW-0805">Transcription regulation</keyword>
<keyword evidence="12" id="KW-1185">Reference proteome</keyword>
<dbReference type="OrthoDB" id="1932364at2759"/>
<dbReference type="InterPro" id="IPR036955">
    <property type="entry name" value="AP2/ERF_dom_sf"/>
</dbReference>
<evidence type="ECO:0000256" key="8">
    <source>
        <dbReference type="ARBA" id="ARBA00024343"/>
    </source>
</evidence>
<dbReference type="Gene3D" id="3.30.730.10">
    <property type="entry name" value="AP2/ERF domain"/>
    <property type="match status" value="1"/>
</dbReference>
<dbReference type="EMBL" id="KQ993789">
    <property type="protein sequence ID" value="KZV49043.1"/>
    <property type="molecule type" value="Genomic_DNA"/>
</dbReference>
<dbReference type="GO" id="GO:0003700">
    <property type="term" value="F:DNA-binding transcription factor activity"/>
    <property type="evidence" value="ECO:0007669"/>
    <property type="project" value="InterPro"/>
</dbReference>
<sequence length="268" mass="28987">MEDTLVVNVAQDKVSNIPTAAAAASFSSSSTASASFSASSVSPSTSSNSCLTNGPQSTTGCKKCSKSQNVTKRGTHQDSKRKTSGGGIKHPTYRGVRKRNWGKWVCEIREPRKKSRIWLGTYQTAEMAARAHDVAALAIKGKSACLNFPHLAHEFPRPASTAPKDIQAAAAEAAAATFPDEVVRAETGRAMLPSSHSSTHLALHHRQESRNSDSTAHVYDDTFFDLPDLALDSNMDHTDKYCYNYASSWQLAGSDIGFLVEDPFSWEC</sequence>
<evidence type="ECO:0000256" key="6">
    <source>
        <dbReference type="ARBA" id="ARBA00023163"/>
    </source>
</evidence>
<evidence type="ECO:0000256" key="5">
    <source>
        <dbReference type="ARBA" id="ARBA00023159"/>
    </source>
</evidence>
<keyword evidence="2" id="KW-0611">Plant defense</keyword>
<dbReference type="PROSITE" id="PS51032">
    <property type="entry name" value="AP2_ERF"/>
    <property type="match status" value="1"/>
</dbReference>
<comment type="similarity">
    <text evidence="8">Belongs to the AP2/ERF transcription factor family. ERF subfamily.</text>
</comment>
<dbReference type="GO" id="GO:0005634">
    <property type="term" value="C:nucleus"/>
    <property type="evidence" value="ECO:0007669"/>
    <property type="project" value="UniProtKB-SubCell"/>
</dbReference>
<dbReference type="InterPro" id="IPR001471">
    <property type="entry name" value="AP2/ERF_dom"/>
</dbReference>
<keyword evidence="4" id="KW-0238">DNA-binding</keyword>
<evidence type="ECO:0000259" key="10">
    <source>
        <dbReference type="PROSITE" id="PS51032"/>
    </source>
</evidence>
<dbReference type="PANTHER" id="PTHR31985">
    <property type="entry name" value="ETHYLENE-RESPONSIVE TRANSCRIPTION FACTOR ERF042-RELATED"/>
    <property type="match status" value="1"/>
</dbReference>
<evidence type="ECO:0000256" key="4">
    <source>
        <dbReference type="ARBA" id="ARBA00023125"/>
    </source>
</evidence>
<dbReference type="PRINTS" id="PR00367">
    <property type="entry name" value="ETHRSPELEMNT"/>
</dbReference>
<dbReference type="FunFam" id="3.30.730.10:FF:000001">
    <property type="entry name" value="Ethylene-responsive transcription factor 2"/>
    <property type="match status" value="1"/>
</dbReference>
<feature type="region of interest" description="Disordered" evidence="9">
    <location>
        <begin position="34"/>
        <end position="94"/>
    </location>
</feature>
<dbReference type="InterPro" id="IPR051032">
    <property type="entry name" value="AP2/ERF_TF_ERF_subfamily"/>
</dbReference>
<dbReference type="InterPro" id="IPR016177">
    <property type="entry name" value="DNA-bd_dom_sf"/>
</dbReference>
<keyword evidence="7" id="KW-0539">Nucleus</keyword>
<keyword evidence="6" id="KW-0804">Transcription</keyword>
<dbReference type="SUPFAM" id="SSF54171">
    <property type="entry name" value="DNA-binding domain"/>
    <property type="match status" value="1"/>
</dbReference>
<feature type="compositionally biased region" description="Low complexity" evidence="9">
    <location>
        <begin position="34"/>
        <end position="49"/>
    </location>
</feature>